<evidence type="ECO:0000313" key="10">
    <source>
        <dbReference type="Proteomes" id="UP000268162"/>
    </source>
</evidence>
<dbReference type="SUPFAM" id="SSF53720">
    <property type="entry name" value="ALDH-like"/>
    <property type="match status" value="1"/>
</dbReference>
<dbReference type="UniPathway" id="UPA00733"/>
<feature type="compositionally biased region" description="Gly residues" evidence="7">
    <location>
        <begin position="372"/>
        <end position="381"/>
    </location>
</feature>
<dbReference type="FunFam" id="3.40.309.10:FF:000004">
    <property type="entry name" value="Succinate-semialdehyde dehydrogenase I"/>
    <property type="match status" value="1"/>
</dbReference>
<dbReference type="CDD" id="cd07103">
    <property type="entry name" value="ALDH_F5_SSADH_GabD"/>
    <property type="match status" value="1"/>
</dbReference>
<protein>
    <recommendedName>
        <fullName evidence="6">Succinate-semialdehyde dehydrogenase</fullName>
        <ecNumber evidence="6">1.2.1.16</ecNumber>
    </recommendedName>
</protein>
<evidence type="ECO:0000256" key="5">
    <source>
        <dbReference type="ARBA" id="ARBA00052698"/>
    </source>
</evidence>
<dbReference type="NCBIfam" id="TIGR01780">
    <property type="entry name" value="SSADH"/>
    <property type="match status" value="1"/>
</dbReference>
<evidence type="ECO:0000256" key="6">
    <source>
        <dbReference type="RuleBase" id="RU365091"/>
    </source>
</evidence>
<name>A0A4V1J499_9FUNG</name>
<dbReference type="InterPro" id="IPR010102">
    <property type="entry name" value="Succ_semiAld_DH"/>
</dbReference>
<reference evidence="10" key="1">
    <citation type="journal article" date="2018" name="Nat. Microbiol.">
        <title>Leveraging single-cell genomics to expand the fungal tree of life.</title>
        <authorList>
            <person name="Ahrendt S.R."/>
            <person name="Quandt C.A."/>
            <person name="Ciobanu D."/>
            <person name="Clum A."/>
            <person name="Salamov A."/>
            <person name="Andreopoulos B."/>
            <person name="Cheng J.F."/>
            <person name="Woyke T."/>
            <person name="Pelin A."/>
            <person name="Henrissat B."/>
            <person name="Reynolds N.K."/>
            <person name="Benny G.L."/>
            <person name="Smith M.E."/>
            <person name="James T.Y."/>
            <person name="Grigoriev I.V."/>
        </authorList>
    </citation>
    <scope>NUCLEOTIDE SEQUENCE [LARGE SCALE GENOMIC DNA]</scope>
    <source>
        <strain evidence="10">RSA 468</strain>
    </source>
</reference>
<dbReference type="GO" id="GO:0036243">
    <property type="term" value="F:succinate-semialdehyde dehydrogenase (NADP+) activity"/>
    <property type="evidence" value="ECO:0007669"/>
    <property type="project" value="RHEA"/>
</dbReference>
<dbReference type="FunFam" id="3.40.605.10:FF:000026">
    <property type="entry name" value="Aldehyde dehydrogenase, putative"/>
    <property type="match status" value="1"/>
</dbReference>
<comment type="similarity">
    <text evidence="2 6">Belongs to the aldehyde dehydrogenase family.</text>
</comment>
<accession>A0A4V1J499</accession>
<keyword evidence="10" id="KW-1185">Reference proteome</keyword>
<dbReference type="InterPro" id="IPR016163">
    <property type="entry name" value="Ald_DH_C"/>
</dbReference>
<dbReference type="AlphaFoldDB" id="A0A4V1J499"/>
<evidence type="ECO:0000313" key="9">
    <source>
        <dbReference type="EMBL" id="RKP34819.1"/>
    </source>
</evidence>
<gene>
    <name evidence="9" type="ORF">BJ085DRAFT_43307</name>
</gene>
<dbReference type="PANTHER" id="PTHR43353:SF5">
    <property type="entry name" value="SUCCINATE-SEMIALDEHYDE DEHYDROGENASE, MITOCHONDRIAL"/>
    <property type="match status" value="1"/>
</dbReference>
<dbReference type="Proteomes" id="UP000268162">
    <property type="component" value="Unassembled WGS sequence"/>
</dbReference>
<dbReference type="InterPro" id="IPR050740">
    <property type="entry name" value="Aldehyde_DH_Superfamily"/>
</dbReference>
<dbReference type="EMBL" id="ML003058">
    <property type="protein sequence ID" value="RKP34819.1"/>
    <property type="molecule type" value="Genomic_DNA"/>
</dbReference>
<evidence type="ECO:0000256" key="4">
    <source>
        <dbReference type="ARBA" id="ARBA00050387"/>
    </source>
</evidence>
<keyword evidence="3 6" id="KW-0560">Oxidoreductase</keyword>
<feature type="region of interest" description="Disordered" evidence="7">
    <location>
        <begin position="361"/>
        <end position="385"/>
    </location>
</feature>
<dbReference type="GO" id="GO:0009450">
    <property type="term" value="P:gamma-aminobutyric acid catabolic process"/>
    <property type="evidence" value="ECO:0007669"/>
    <property type="project" value="UniProtKB-UniPathway"/>
</dbReference>
<dbReference type="InterPro" id="IPR016162">
    <property type="entry name" value="Ald_DH_N"/>
</dbReference>
<dbReference type="EC" id="1.2.1.16" evidence="6"/>
<evidence type="ECO:0000256" key="1">
    <source>
        <dbReference type="ARBA" id="ARBA00005176"/>
    </source>
</evidence>
<dbReference type="STRING" id="215637.A0A4V1J499"/>
<organism evidence="9 10">
    <name type="scientific">Dimargaris cristalligena</name>
    <dbReference type="NCBI Taxonomy" id="215637"/>
    <lineage>
        <taxon>Eukaryota</taxon>
        <taxon>Fungi</taxon>
        <taxon>Fungi incertae sedis</taxon>
        <taxon>Zoopagomycota</taxon>
        <taxon>Kickxellomycotina</taxon>
        <taxon>Dimargaritomycetes</taxon>
        <taxon>Dimargaritales</taxon>
        <taxon>Dimargaritaceae</taxon>
        <taxon>Dimargaris</taxon>
    </lineage>
</organism>
<dbReference type="GO" id="GO:0004030">
    <property type="term" value="F:aldehyde dehydrogenase [NAD(P)+] activity"/>
    <property type="evidence" value="ECO:0007669"/>
    <property type="project" value="UniProtKB-ARBA"/>
</dbReference>
<evidence type="ECO:0000259" key="8">
    <source>
        <dbReference type="Pfam" id="PF00171"/>
    </source>
</evidence>
<sequence>MATRAFSDKVQLKDPSLFRDKSLINNQWVASPSGATFQVDDPATLRIIGSLPELTATDTEEAVAAATRAFESWRLTSTRTRYGLLMKWRDLMYENLDDLAAILTLENGKAKGEIKYAASFLEWFAEEAKRIEGDILASPVASQRLMVIKQPIGPVALLTPWNFPAAMITRKVGAALAAGCTAVIKPAAETPYSALALGELALRAGIPEGVVNIVTTNANLSEISLKLTTHPAIKKVSFTGSTRIGQLIMKQSASTLKKLSLELGGNASFIVFEDADIDQAVEGAISTKFRNNGQTCVCANRFYIHDSIYDTFAERFSAKVEALRVGNGFAPGVQLGPLIHQGAVAKVRHQIRDAVAKGARVVTGGQARPTPGDGGENGGDDGSPKIEGNFFEPTVLVDVSTDMFVHSEETFGPVAPLFRFHDEAQVVQWANDCDVGLASYFYTRDLSRAWRVAEQLETGMVGVNTGNISMDAAPFGGVKQSGFGREGSKYGIAEYLNIKYINMNV</sequence>
<proteinExistence type="inferred from homology"/>
<evidence type="ECO:0000256" key="3">
    <source>
        <dbReference type="ARBA" id="ARBA00023002"/>
    </source>
</evidence>
<evidence type="ECO:0000256" key="2">
    <source>
        <dbReference type="ARBA" id="ARBA00009986"/>
    </source>
</evidence>
<evidence type="ECO:0000256" key="7">
    <source>
        <dbReference type="SAM" id="MobiDB-lite"/>
    </source>
</evidence>
<comment type="catalytic activity">
    <reaction evidence="5 6">
        <text>succinate semialdehyde + NAD(+) + H2O = succinate + NADH + 2 H(+)</text>
        <dbReference type="Rhea" id="RHEA:13217"/>
        <dbReference type="ChEBI" id="CHEBI:15377"/>
        <dbReference type="ChEBI" id="CHEBI:15378"/>
        <dbReference type="ChEBI" id="CHEBI:30031"/>
        <dbReference type="ChEBI" id="CHEBI:57540"/>
        <dbReference type="ChEBI" id="CHEBI:57706"/>
        <dbReference type="ChEBI" id="CHEBI:57945"/>
        <dbReference type="EC" id="1.2.1.16"/>
    </reaction>
</comment>
<comment type="catalytic activity">
    <reaction evidence="4 6">
        <text>succinate semialdehyde + NADP(+) + H2O = succinate + NADPH + 2 H(+)</text>
        <dbReference type="Rhea" id="RHEA:13213"/>
        <dbReference type="ChEBI" id="CHEBI:15377"/>
        <dbReference type="ChEBI" id="CHEBI:15378"/>
        <dbReference type="ChEBI" id="CHEBI:30031"/>
        <dbReference type="ChEBI" id="CHEBI:57706"/>
        <dbReference type="ChEBI" id="CHEBI:57783"/>
        <dbReference type="ChEBI" id="CHEBI:58349"/>
        <dbReference type="EC" id="1.2.1.16"/>
    </reaction>
</comment>
<comment type="pathway">
    <text evidence="1 6">Amino-acid degradation; 4-aminobutanoate degradation.</text>
</comment>
<dbReference type="FunFam" id="3.40.605.10:FF:000005">
    <property type="entry name" value="Succinate-semialdehyde dehydrogenase I"/>
    <property type="match status" value="1"/>
</dbReference>
<dbReference type="InterPro" id="IPR016160">
    <property type="entry name" value="Ald_DH_CS_CYS"/>
</dbReference>
<dbReference type="PROSITE" id="PS00070">
    <property type="entry name" value="ALDEHYDE_DEHYDR_CYS"/>
    <property type="match status" value="1"/>
</dbReference>
<dbReference type="InterPro" id="IPR015590">
    <property type="entry name" value="Aldehyde_DH_dom"/>
</dbReference>
<feature type="domain" description="Aldehyde dehydrogenase" evidence="8">
    <location>
        <begin position="28"/>
        <end position="501"/>
    </location>
</feature>
<dbReference type="GO" id="GO:0004777">
    <property type="term" value="F:succinate-semialdehyde dehydrogenase (NAD+) activity"/>
    <property type="evidence" value="ECO:0007669"/>
    <property type="project" value="UniProtKB-UniRule"/>
</dbReference>
<dbReference type="Gene3D" id="3.40.309.10">
    <property type="entry name" value="Aldehyde Dehydrogenase, Chain A, domain 2"/>
    <property type="match status" value="1"/>
</dbReference>
<dbReference type="Gene3D" id="3.40.605.10">
    <property type="entry name" value="Aldehyde Dehydrogenase, Chain A, domain 1"/>
    <property type="match status" value="1"/>
</dbReference>
<dbReference type="PANTHER" id="PTHR43353">
    <property type="entry name" value="SUCCINATE-SEMIALDEHYDE DEHYDROGENASE, MITOCHONDRIAL"/>
    <property type="match status" value="1"/>
</dbReference>
<dbReference type="Pfam" id="PF00171">
    <property type="entry name" value="Aldedh"/>
    <property type="match status" value="1"/>
</dbReference>
<dbReference type="InterPro" id="IPR016161">
    <property type="entry name" value="Ald_DH/histidinol_DH"/>
</dbReference>